<organism evidence="2 3">
    <name type="scientific">Puccinia sorghi</name>
    <dbReference type="NCBI Taxonomy" id="27349"/>
    <lineage>
        <taxon>Eukaryota</taxon>
        <taxon>Fungi</taxon>
        <taxon>Dikarya</taxon>
        <taxon>Basidiomycota</taxon>
        <taxon>Pucciniomycotina</taxon>
        <taxon>Pucciniomycetes</taxon>
        <taxon>Pucciniales</taxon>
        <taxon>Pucciniaceae</taxon>
        <taxon>Puccinia</taxon>
    </lineage>
</organism>
<reference evidence="2 3" key="1">
    <citation type="submission" date="2015-08" db="EMBL/GenBank/DDBJ databases">
        <title>Next Generation Sequencing and Analysis of the Genome of Puccinia sorghi L Schw, the Causal Agent of Maize Common Rust.</title>
        <authorList>
            <person name="Rochi L."/>
            <person name="Burguener G."/>
            <person name="Darino M."/>
            <person name="Turjanski A."/>
            <person name="Kreff E."/>
            <person name="Dieguez M.J."/>
            <person name="Sacco F."/>
        </authorList>
    </citation>
    <scope>NUCLEOTIDE SEQUENCE [LARGE SCALE GENOMIC DNA]</scope>
    <source>
        <strain evidence="2 3">RO10H11247</strain>
    </source>
</reference>
<feature type="region of interest" description="Disordered" evidence="1">
    <location>
        <begin position="432"/>
        <end position="524"/>
    </location>
</feature>
<dbReference type="AlphaFoldDB" id="A0A0L6V8X9"/>
<dbReference type="VEuPathDB" id="FungiDB:VP01_2275g1"/>
<evidence type="ECO:0000256" key="1">
    <source>
        <dbReference type="SAM" id="MobiDB-lite"/>
    </source>
</evidence>
<name>A0A0L6V8X9_9BASI</name>
<feature type="compositionally biased region" description="Basic residues" evidence="1">
    <location>
        <begin position="61"/>
        <end position="74"/>
    </location>
</feature>
<evidence type="ECO:0000313" key="3">
    <source>
        <dbReference type="Proteomes" id="UP000037035"/>
    </source>
</evidence>
<proteinExistence type="predicted"/>
<dbReference type="STRING" id="27349.A0A0L6V8X9"/>
<sequence length="524" mass="59460">YLQSTFTADSLLYHGSISQCLGHLHPPTHMKQSLKSSPKKSAPSNPIPKVKQLHPSPSQPKQRRCHQLRSRKPKVPMTATPKRSERATSAPPNLTNGKTPLKIPKPTKQVAVVKPSPKQHPQQMQTGDFPSGFTPTKTALFIHIKILWGLVKQDLVPKPPELSTLQYDQRDYQNQLPQSMGHSLFSKCSGWPHQVRENNDPPREQLYKLRSSSLGSIRPLCLLASTTAYTYLKIDPEMATDMSLNIKRSSKKMVRLPKIQSIRRSAKIEKGFVSLFKDERRDFAILNKFPKQYCDILEQIAAHSDDEEVPCKGFYKIKTLPYRSKNANRLFRCLEAVRLKAAGFPKKEPVMFTFKTPPKGLPIDFYCPKWYHDLVPAQKQSIPNRNALAFLPNAKESLLPRPERHPDKKLADSTFIRKYWEVLAKPYGLLGAKSSSDEEEEDHEDESNKEGEVIDLTKPSPKNSDDDYYDEGEAGDLDDDDYDKDFVNDEEEQDDSSGSGGQSTEKDSDDDCTMAPIPEAEEDW</sequence>
<evidence type="ECO:0000313" key="2">
    <source>
        <dbReference type="EMBL" id="KNZ56972.1"/>
    </source>
</evidence>
<feature type="region of interest" description="Disordered" evidence="1">
    <location>
        <begin position="24"/>
        <end position="105"/>
    </location>
</feature>
<protein>
    <submittedName>
        <fullName evidence="2">Uncharacterized protein</fullName>
    </submittedName>
</protein>
<feature type="compositionally biased region" description="Acidic residues" evidence="1">
    <location>
        <begin position="466"/>
        <end position="495"/>
    </location>
</feature>
<accession>A0A0L6V8X9</accession>
<dbReference type="Proteomes" id="UP000037035">
    <property type="component" value="Unassembled WGS sequence"/>
</dbReference>
<comment type="caution">
    <text evidence="2">The sequence shown here is derived from an EMBL/GenBank/DDBJ whole genome shotgun (WGS) entry which is preliminary data.</text>
</comment>
<feature type="non-terminal residue" evidence="2">
    <location>
        <position position="1"/>
    </location>
</feature>
<keyword evidence="3" id="KW-1185">Reference proteome</keyword>
<dbReference type="EMBL" id="LAVV01007142">
    <property type="protein sequence ID" value="KNZ56972.1"/>
    <property type="molecule type" value="Genomic_DNA"/>
</dbReference>
<gene>
    <name evidence="2" type="ORF">VP01_2275g1</name>
</gene>
<feature type="compositionally biased region" description="Low complexity" evidence="1">
    <location>
        <begin position="31"/>
        <end position="49"/>
    </location>
</feature>